<evidence type="ECO:0000259" key="7">
    <source>
        <dbReference type="PROSITE" id="PS50093"/>
    </source>
</evidence>
<evidence type="ECO:0000313" key="9">
    <source>
        <dbReference type="Proteomes" id="UP000192796"/>
    </source>
</evidence>
<evidence type="ECO:0000256" key="4">
    <source>
        <dbReference type="ARBA" id="ARBA00022989"/>
    </source>
</evidence>
<keyword evidence="4" id="KW-1133">Transmembrane helix</keyword>
<dbReference type="OrthoDB" id="7794186at2"/>
<proteinExistence type="predicted"/>
<evidence type="ECO:0000313" key="8">
    <source>
        <dbReference type="EMBL" id="OQP59573.1"/>
    </source>
</evidence>
<dbReference type="InterPro" id="IPR035986">
    <property type="entry name" value="PKD_dom_sf"/>
</dbReference>
<dbReference type="PROSITE" id="PS50093">
    <property type="entry name" value="PKD"/>
    <property type="match status" value="14"/>
</dbReference>
<dbReference type="InterPro" id="IPR013783">
    <property type="entry name" value="Ig-like_fold"/>
</dbReference>
<feature type="domain" description="PKD" evidence="7">
    <location>
        <begin position="1124"/>
        <end position="1171"/>
    </location>
</feature>
<dbReference type="CDD" id="cd00146">
    <property type="entry name" value="PKD"/>
    <property type="match status" value="12"/>
</dbReference>
<dbReference type="STRING" id="1703345.A3860_36905"/>
<feature type="domain" description="PKD" evidence="7">
    <location>
        <begin position="276"/>
        <end position="334"/>
    </location>
</feature>
<dbReference type="Proteomes" id="UP000192796">
    <property type="component" value="Unassembled WGS sequence"/>
</dbReference>
<dbReference type="InterPro" id="IPR026341">
    <property type="entry name" value="T9SS_type_B"/>
</dbReference>
<feature type="domain" description="PKD" evidence="7">
    <location>
        <begin position="27"/>
        <end position="110"/>
    </location>
</feature>
<dbReference type="PANTHER" id="PTHR46730:SF4">
    <property type="entry name" value="POLYCYSTIC KIDNEY DISEASE PROTEIN 1-LIKE 1"/>
    <property type="match status" value="1"/>
</dbReference>
<evidence type="ECO:0000256" key="3">
    <source>
        <dbReference type="ARBA" id="ARBA00022737"/>
    </source>
</evidence>
<name>A0A1V9FMK0_9BACT</name>
<keyword evidence="9" id="KW-1185">Reference proteome</keyword>
<evidence type="ECO:0000256" key="1">
    <source>
        <dbReference type="ARBA" id="ARBA00004141"/>
    </source>
</evidence>
<dbReference type="InterPro" id="IPR022409">
    <property type="entry name" value="PKD/Chitinase_dom"/>
</dbReference>
<feature type="domain" description="PKD" evidence="7">
    <location>
        <begin position="465"/>
        <end position="506"/>
    </location>
</feature>
<keyword evidence="5" id="KW-0472">Membrane</keyword>
<evidence type="ECO:0000256" key="6">
    <source>
        <dbReference type="SAM" id="SignalP"/>
    </source>
</evidence>
<keyword evidence="6" id="KW-0732">Signal</keyword>
<comment type="subcellular location">
    <subcellularLocation>
        <location evidence="1">Membrane</location>
        <topology evidence="1">Multi-pass membrane protein</topology>
    </subcellularLocation>
</comment>
<feature type="domain" description="PKD" evidence="7">
    <location>
        <begin position="523"/>
        <end position="593"/>
    </location>
</feature>
<dbReference type="GO" id="GO:0006816">
    <property type="term" value="P:calcium ion transport"/>
    <property type="evidence" value="ECO:0007669"/>
    <property type="project" value="TreeGrafter"/>
</dbReference>
<dbReference type="NCBIfam" id="TIGR04131">
    <property type="entry name" value="Bac_Flav_CTERM"/>
    <property type="match status" value="1"/>
</dbReference>
<feature type="domain" description="PKD" evidence="7">
    <location>
        <begin position="640"/>
        <end position="689"/>
    </location>
</feature>
<dbReference type="EMBL" id="LVYD01000076">
    <property type="protein sequence ID" value="OQP59573.1"/>
    <property type="molecule type" value="Genomic_DNA"/>
</dbReference>
<feature type="signal peptide" evidence="6">
    <location>
        <begin position="1"/>
        <end position="25"/>
    </location>
</feature>
<feature type="chain" id="PRO_5012799858" description="PKD domain-containing protein" evidence="6">
    <location>
        <begin position="26"/>
        <end position="1604"/>
    </location>
</feature>
<organism evidence="8 9">
    <name type="scientific">Niastella vici</name>
    <dbReference type="NCBI Taxonomy" id="1703345"/>
    <lineage>
        <taxon>Bacteria</taxon>
        <taxon>Pseudomonadati</taxon>
        <taxon>Bacteroidota</taxon>
        <taxon>Chitinophagia</taxon>
        <taxon>Chitinophagales</taxon>
        <taxon>Chitinophagaceae</taxon>
        <taxon>Niastella</taxon>
    </lineage>
</organism>
<dbReference type="InterPro" id="IPR000601">
    <property type="entry name" value="PKD_dom"/>
</dbReference>
<dbReference type="Pfam" id="PF13585">
    <property type="entry name" value="CHU_C"/>
    <property type="match status" value="1"/>
</dbReference>
<comment type="caution">
    <text evidence="8">The sequence shown here is derived from an EMBL/GenBank/DDBJ whole genome shotgun (WGS) entry which is preliminary data.</text>
</comment>
<dbReference type="PANTHER" id="PTHR46730">
    <property type="entry name" value="POLYCYSTIN-1"/>
    <property type="match status" value="1"/>
</dbReference>
<reference evidence="8 9" key="1">
    <citation type="submission" date="2016-03" db="EMBL/GenBank/DDBJ databases">
        <title>Niastella vici sp. nov., isolated from farmland soil.</title>
        <authorList>
            <person name="Chen L."/>
            <person name="Wang D."/>
            <person name="Yang S."/>
            <person name="Wang G."/>
        </authorList>
    </citation>
    <scope>NUCLEOTIDE SEQUENCE [LARGE SCALE GENOMIC DNA]</scope>
    <source>
        <strain evidence="8 9">DJ57</strain>
    </source>
</reference>
<keyword evidence="2" id="KW-0812">Transmembrane</keyword>
<gene>
    <name evidence="8" type="ORF">A3860_36905</name>
</gene>
<dbReference type="Pfam" id="PF18911">
    <property type="entry name" value="PKD_4"/>
    <property type="match status" value="14"/>
</dbReference>
<dbReference type="GO" id="GO:0005261">
    <property type="term" value="F:monoatomic cation channel activity"/>
    <property type="evidence" value="ECO:0007669"/>
    <property type="project" value="TreeGrafter"/>
</dbReference>
<dbReference type="SUPFAM" id="SSF49299">
    <property type="entry name" value="PKD domain"/>
    <property type="match status" value="14"/>
</dbReference>
<dbReference type="GO" id="GO:0005886">
    <property type="term" value="C:plasma membrane"/>
    <property type="evidence" value="ECO:0007669"/>
    <property type="project" value="TreeGrafter"/>
</dbReference>
<feature type="domain" description="PKD" evidence="7">
    <location>
        <begin position="196"/>
        <end position="281"/>
    </location>
</feature>
<dbReference type="Gene3D" id="2.60.40.10">
    <property type="entry name" value="Immunoglobulins"/>
    <property type="match status" value="15"/>
</dbReference>
<feature type="domain" description="PKD" evidence="7">
    <location>
        <begin position="109"/>
        <end position="196"/>
    </location>
</feature>
<feature type="domain" description="PKD" evidence="7">
    <location>
        <begin position="1221"/>
        <end position="1259"/>
    </location>
</feature>
<dbReference type="RefSeq" id="WP_081154536.1">
    <property type="nucleotide sequence ID" value="NZ_LVYD01000076.1"/>
</dbReference>
<feature type="domain" description="PKD" evidence="7">
    <location>
        <begin position="812"/>
        <end position="859"/>
    </location>
</feature>
<accession>A0A1V9FMK0</accession>
<protein>
    <recommendedName>
        <fullName evidence="7">PKD domain-containing protein</fullName>
    </recommendedName>
</protein>
<feature type="domain" description="PKD" evidence="7">
    <location>
        <begin position="378"/>
        <end position="422"/>
    </location>
</feature>
<keyword evidence="3" id="KW-0677">Repeat</keyword>
<feature type="domain" description="PKD" evidence="7">
    <location>
        <begin position="975"/>
        <end position="1009"/>
    </location>
</feature>
<feature type="domain" description="PKD" evidence="7">
    <location>
        <begin position="1046"/>
        <end position="1091"/>
    </location>
</feature>
<evidence type="ECO:0000256" key="5">
    <source>
        <dbReference type="ARBA" id="ARBA00023136"/>
    </source>
</evidence>
<evidence type="ECO:0000256" key="2">
    <source>
        <dbReference type="ARBA" id="ARBA00022692"/>
    </source>
</evidence>
<feature type="domain" description="PKD" evidence="7">
    <location>
        <begin position="886"/>
        <end position="940"/>
    </location>
</feature>
<dbReference type="SMART" id="SM00089">
    <property type="entry name" value="PKD"/>
    <property type="match status" value="15"/>
</dbReference>
<sequence length="1604" mass="171604">MKKIIALYFTGVAFHILIGCPGVQAQLTANFSAASRAGCGPLLVNFTDQSIGNPDTWEWDLGNGTISYFKDPAVTYFNPGTYTIRLTVKKGTATASITKTQYITVYAAPVINFTHSTSAGCFPLKVKFTNQSTAGSGSINSWLWDFGDGVTSTLEHPEHIYNNAGDFNSSLRAFNSFGCTASVTRLKAISIQTGVQAAFTVGLASSCQTPATIAFTNTSTGTGTLSYSWDLGDGSFSVDANPVHTYINAGQYAVRLTTTNNTGCTHTYTKNVAVGANTGGFTAPAISCINESFALLSTAATNPVSISWDMGDGATATGDRPTHAYTATGNYTVTQVARFNNCIDTQYTTIQIIPRPAVDFTAAVTASCKAPFTTTFTAGAPGAVSYAWNFGDGATSTQPQPAHTYTAPGSFTVSLTITNSAGCAEKIEKAGYIVIQKPVVTWLDKPQEGCVPYTFSPTLTINSVTPVTGLLWNFGDGATATGANPVHTYTQKGNYAVSVTYTTQDGCQETLPKDSLIKVGNKVTVAFTASPLQVCASSPVLFTDLSAGNPPADNPIEEWLWQFGDGDTSHHKDPVHYFIDTGRLSVTLTVKSNGCASGVTYTNYVHIAPPIARFLETMNCSQPYSRSFLNTSLVDRSLAPVTFQWDFGDGSTANSENASHVYAATGIYTVRLTVINGGCRHAATSKVFIVDNTFSFTASADTICPNGSIQFNKSISNTDNLIDSYIASSNSGQTWRNTNTVTEKFATPGSYTVTAFLIDTNRCSKLIELPVKVIDTKAGFTAPAAACINTPVPFTDGSTTDAPLPFASQVINYGDGSADETNPPSFGHTYTKAGLYTIRLTVTDSKGCSNTTAKTTIQIADPQASFISPDSLSCTGKNIVFNALGPSTYTYKWDFGDGTTATGSTPTHNYTNENAYTIQLDYTDQYGCSNSITRQNYVQVNNPVAAFSINGDQSNCPPLVVQFTNQSQHIDKLAWDFGDGNTSTEKDPVHFYTYPGEYWPVLTITGKGGCVSIMQNKKITINGPRGTLTYDNLPGCTPLTVHFKGNSTDPVTFIWDFNDGAIATTSGADTVYTYVRPGSYLPRMILKDVQGCQVPIKGKDTLTVYGIQANYTTDKQTLCDQGIIRFTGGSISNDLITNYLWTFGDGTVATTKDVAHNYTTPGDYPVTLQVTTQHNCTSDTAGVAPIQVITSPQAGITGPTAACMPGRLQFTGNLLNANPYPLTWTWNLGNGQTAATQAPPVAAYTTPGSYQVALTVTNSYNCTGRALYPIIIHPLPPVDAGNDILVCRDRPKLLQATGAVNYTWWSTGSLSCTQCSSTMVNPVSTVTYYVEGENGFGCKATDSVLVTVQQPFTVMVNRGDTLCTGDTYRLRATGADAYTWTPASSLDNAQAAAPLAKPVTTTVYQVIGSDKNNCFADTAHVPVVVYPYPTITLNDQQTVTVGNSVTLQPVLSADVTSINWLPGTWLNCVHCPAPVSTPKQDIQYRLRVANAGGCVTEDAITLFVVCGGDNVYLPNTFSPNGDGVNEVFYPRGKGISFIKRFFIYNRWGEEVFKQLSFYTNDASRGWNGTINGAPANADVFVYVMEVICENGQTLTFKGDVTLIR</sequence>
<dbReference type="PROSITE" id="PS51257">
    <property type="entry name" value="PROKAR_LIPOPROTEIN"/>
    <property type="match status" value="1"/>
</dbReference>